<evidence type="ECO:0000313" key="2">
    <source>
        <dbReference type="EMBL" id="PWJ09882.1"/>
    </source>
</evidence>
<protein>
    <submittedName>
        <fullName evidence="2">Uncharacterized protein</fullName>
    </submittedName>
</protein>
<keyword evidence="1" id="KW-0472">Membrane</keyword>
<organism evidence="2 3">
    <name type="scientific">Ruminococcus flavefaciens</name>
    <dbReference type="NCBI Taxonomy" id="1265"/>
    <lineage>
        <taxon>Bacteria</taxon>
        <taxon>Bacillati</taxon>
        <taxon>Bacillota</taxon>
        <taxon>Clostridia</taxon>
        <taxon>Eubacteriales</taxon>
        <taxon>Oscillospiraceae</taxon>
        <taxon>Ruminococcus</taxon>
    </lineage>
</organism>
<reference evidence="2 3" key="1">
    <citation type="submission" date="2018-05" db="EMBL/GenBank/DDBJ databases">
        <title>The Hungate 1000. A catalogue of reference genomes from the rumen microbiome.</title>
        <authorList>
            <person name="Kelly W."/>
        </authorList>
    </citation>
    <scope>NUCLEOTIDE SEQUENCE [LARGE SCALE GENOMIC DNA]</scope>
    <source>
        <strain evidence="2 3">SAb67</strain>
    </source>
</reference>
<sequence>MFDWIGDAIDWIGDGISSLWDNTVGVVTSEAARAIFDVMFDWLFMLVYDGIADIFNFIDQSTTDLFQLGWIQAFLTLFHNIGWILFITGMVVAVFDTAIAYENGHANIKDTCLNVLKGFFACSLLTVVPQRLYSFCVSLQHTFANDLVGALIQNRSATLTSAGMEALEALRADVSLSSLFFIILFGYCTIKVVFANIKRGGILLCQIAVGSLYMFSVPRGYTDGFVNWCKQVIATCLTAFLQTTILFLGLLTCPDHPILAAGICLSANEVPRIAQMYGLDTSTRVNVMAVGHAVNMGSRAVGLIKSASKVAT</sequence>
<keyword evidence="1" id="KW-0812">Transmembrane</keyword>
<name>A0A315XTX0_RUMFL</name>
<feature type="transmembrane region" description="Helical" evidence="1">
    <location>
        <begin position="174"/>
        <end position="194"/>
    </location>
</feature>
<evidence type="ECO:0000313" key="3">
    <source>
        <dbReference type="Proteomes" id="UP000245720"/>
    </source>
</evidence>
<dbReference type="Pfam" id="PF19511">
    <property type="entry name" value="TrbL_5"/>
    <property type="match status" value="1"/>
</dbReference>
<feature type="transmembrane region" description="Helical" evidence="1">
    <location>
        <begin position="201"/>
        <end position="220"/>
    </location>
</feature>
<dbReference type="InterPro" id="IPR046108">
    <property type="entry name" value="TrbL_5"/>
</dbReference>
<dbReference type="Proteomes" id="UP000245720">
    <property type="component" value="Unassembled WGS sequence"/>
</dbReference>
<comment type="caution">
    <text evidence="2">The sequence shown here is derived from an EMBL/GenBank/DDBJ whole genome shotgun (WGS) entry which is preliminary data.</text>
</comment>
<dbReference type="EMBL" id="QGDI01000018">
    <property type="protein sequence ID" value="PWJ09882.1"/>
    <property type="molecule type" value="Genomic_DNA"/>
</dbReference>
<feature type="transmembrane region" description="Helical" evidence="1">
    <location>
        <begin position="232"/>
        <end position="251"/>
    </location>
</feature>
<proteinExistence type="predicted"/>
<dbReference type="AlphaFoldDB" id="A0A315XTX0"/>
<gene>
    <name evidence="2" type="ORF">IE37_03316</name>
</gene>
<keyword evidence="1" id="KW-1133">Transmembrane helix</keyword>
<evidence type="ECO:0000256" key="1">
    <source>
        <dbReference type="SAM" id="Phobius"/>
    </source>
</evidence>
<dbReference type="OrthoDB" id="9778755at2"/>
<accession>A0A315XTX0</accession>
<feature type="transmembrane region" description="Helical" evidence="1">
    <location>
        <begin position="70"/>
        <end position="95"/>
    </location>
</feature>
<dbReference type="RefSeq" id="WP_109727976.1">
    <property type="nucleotide sequence ID" value="NZ_QGDI01000018.1"/>
</dbReference>